<evidence type="ECO:0000256" key="1">
    <source>
        <dbReference type="SAM" id="MobiDB-lite"/>
    </source>
</evidence>
<keyword evidence="3" id="KW-1185">Reference proteome</keyword>
<dbReference type="EMBL" id="KV441555">
    <property type="protein sequence ID" value="OAG02583.1"/>
    <property type="molecule type" value="Genomic_DNA"/>
</dbReference>
<proteinExistence type="predicted"/>
<dbReference type="GeneID" id="28771324"/>
<dbReference type="InParanoid" id="A0A177C4M3"/>
<gene>
    <name evidence="2" type="ORF">CC84DRAFT_898859</name>
</gene>
<reference evidence="2 3" key="1">
    <citation type="submission" date="2016-05" db="EMBL/GenBank/DDBJ databases">
        <title>Comparative analysis of secretome profiles of manganese(II)-oxidizing ascomycete fungi.</title>
        <authorList>
            <consortium name="DOE Joint Genome Institute"/>
            <person name="Zeiner C.A."/>
            <person name="Purvine S.O."/>
            <person name="Zink E.M."/>
            <person name="Wu S."/>
            <person name="Pasa-Tolic L."/>
            <person name="Chaput D.L."/>
            <person name="Haridas S."/>
            <person name="Grigoriev I.V."/>
            <person name="Santelli C.M."/>
            <person name="Hansel C.M."/>
        </authorList>
    </citation>
    <scope>NUCLEOTIDE SEQUENCE [LARGE SCALE GENOMIC DNA]</scope>
    <source>
        <strain evidence="2 3">AP3s5-JAC2a</strain>
    </source>
</reference>
<dbReference type="Proteomes" id="UP000077069">
    <property type="component" value="Unassembled WGS sequence"/>
</dbReference>
<organism evidence="2 3">
    <name type="scientific">Paraphaeosphaeria sporulosa</name>
    <dbReference type="NCBI Taxonomy" id="1460663"/>
    <lineage>
        <taxon>Eukaryota</taxon>
        <taxon>Fungi</taxon>
        <taxon>Dikarya</taxon>
        <taxon>Ascomycota</taxon>
        <taxon>Pezizomycotina</taxon>
        <taxon>Dothideomycetes</taxon>
        <taxon>Pleosporomycetidae</taxon>
        <taxon>Pleosporales</taxon>
        <taxon>Massarineae</taxon>
        <taxon>Didymosphaeriaceae</taxon>
        <taxon>Paraphaeosphaeria</taxon>
    </lineage>
</organism>
<accession>A0A177C4M3</accession>
<evidence type="ECO:0000313" key="3">
    <source>
        <dbReference type="Proteomes" id="UP000077069"/>
    </source>
</evidence>
<feature type="region of interest" description="Disordered" evidence="1">
    <location>
        <begin position="1"/>
        <end position="26"/>
    </location>
</feature>
<evidence type="ECO:0000313" key="2">
    <source>
        <dbReference type="EMBL" id="OAG02583.1"/>
    </source>
</evidence>
<dbReference type="RefSeq" id="XP_018032948.1">
    <property type="nucleotide sequence ID" value="XM_018187838.1"/>
</dbReference>
<protein>
    <submittedName>
        <fullName evidence="2">Uncharacterized protein</fullName>
    </submittedName>
</protein>
<name>A0A177C4M3_9PLEO</name>
<dbReference type="AlphaFoldDB" id="A0A177C4M3"/>
<sequence length="305" mass="33615">MRYSRFGASQMSRTDDRSRVRGSRSSEAAVQRAIGCATMGGQSILRMPAYRMYRRRMADWQHHTRVLSSLQHGRLAPRVPFEVPVTPATACQRARVGPACRAAQARLASFPAPLLLPYSSGTLFRHTCTGTGRRARDTLQPCRFKLVKPLRGQFLSLTTPCVGDEQAGGGGCRCHASASAWHVSERQRASLPDARHHTTFGASAEMKNSATFPSKISPVNSGNSVAYEQHRQTTSQNLRPCLRAFSLFARASPAVLCIHRLIAIDVTALRMATVLSFVAPWQMCTSRYPPTSGWDITAPPLYTIR</sequence>